<evidence type="ECO:0000256" key="1">
    <source>
        <dbReference type="SAM" id="MobiDB-lite"/>
    </source>
</evidence>
<feature type="region of interest" description="Disordered" evidence="1">
    <location>
        <begin position="1"/>
        <end position="33"/>
    </location>
</feature>
<reference evidence="2" key="4">
    <citation type="submission" date="2019-03" db="UniProtKB">
        <authorList>
            <consortium name="EnsemblPlants"/>
        </authorList>
    </citation>
    <scope>IDENTIFICATION</scope>
</reference>
<reference evidence="3" key="2">
    <citation type="journal article" date="2017" name="Nat. Plants">
        <title>The Aegilops tauschii genome reveals multiple impacts of transposons.</title>
        <authorList>
            <person name="Zhao G."/>
            <person name="Zou C."/>
            <person name="Li K."/>
            <person name="Wang K."/>
            <person name="Li T."/>
            <person name="Gao L."/>
            <person name="Zhang X."/>
            <person name="Wang H."/>
            <person name="Yang Z."/>
            <person name="Liu X."/>
            <person name="Jiang W."/>
            <person name="Mao L."/>
            <person name="Kong X."/>
            <person name="Jiao Y."/>
            <person name="Jia J."/>
        </authorList>
    </citation>
    <scope>NUCLEOTIDE SEQUENCE [LARGE SCALE GENOMIC DNA]</scope>
    <source>
        <strain evidence="3">cv. AL8/78</strain>
    </source>
</reference>
<name>A0A453HDB4_AEGTS</name>
<reference evidence="2" key="5">
    <citation type="journal article" date="2021" name="G3 (Bethesda)">
        <title>Aegilops tauschii genome assembly Aet v5.0 features greater sequence contiguity and improved annotation.</title>
        <authorList>
            <person name="Wang L."/>
            <person name="Zhu T."/>
            <person name="Rodriguez J.C."/>
            <person name="Deal K.R."/>
            <person name="Dubcovsky J."/>
            <person name="McGuire P.E."/>
            <person name="Lux T."/>
            <person name="Spannagl M."/>
            <person name="Mayer K.F.X."/>
            <person name="Baldrich P."/>
            <person name="Meyers B.C."/>
            <person name="Huo N."/>
            <person name="Gu Y.Q."/>
            <person name="Zhou H."/>
            <person name="Devos K.M."/>
            <person name="Bennetzen J.L."/>
            <person name="Unver T."/>
            <person name="Budak H."/>
            <person name="Gulick P.J."/>
            <person name="Galiba G."/>
            <person name="Kalapos B."/>
            <person name="Nelson D.R."/>
            <person name="Li P."/>
            <person name="You F.M."/>
            <person name="Luo M.C."/>
            <person name="Dvorak J."/>
        </authorList>
    </citation>
    <scope>NUCLEOTIDE SEQUENCE [LARGE SCALE GENOMIC DNA]</scope>
    <source>
        <strain evidence="2">cv. AL8/78</strain>
    </source>
</reference>
<keyword evidence="3" id="KW-1185">Reference proteome</keyword>
<reference evidence="2" key="3">
    <citation type="journal article" date="2017" name="Nature">
        <title>Genome sequence of the progenitor of the wheat D genome Aegilops tauschii.</title>
        <authorList>
            <person name="Luo M.C."/>
            <person name="Gu Y.Q."/>
            <person name="Puiu D."/>
            <person name="Wang H."/>
            <person name="Twardziok S.O."/>
            <person name="Deal K.R."/>
            <person name="Huo N."/>
            <person name="Zhu T."/>
            <person name="Wang L."/>
            <person name="Wang Y."/>
            <person name="McGuire P.E."/>
            <person name="Liu S."/>
            <person name="Long H."/>
            <person name="Ramasamy R.K."/>
            <person name="Rodriguez J.C."/>
            <person name="Van S.L."/>
            <person name="Yuan L."/>
            <person name="Wang Z."/>
            <person name="Xia Z."/>
            <person name="Xiao L."/>
            <person name="Anderson O.D."/>
            <person name="Ouyang S."/>
            <person name="Liang Y."/>
            <person name="Zimin A.V."/>
            <person name="Pertea G."/>
            <person name="Qi P."/>
            <person name="Bennetzen J.L."/>
            <person name="Dai X."/>
            <person name="Dawson M.W."/>
            <person name="Muller H.G."/>
            <person name="Kugler K."/>
            <person name="Rivarola-Duarte L."/>
            <person name="Spannagl M."/>
            <person name="Mayer K.F.X."/>
            <person name="Lu F.H."/>
            <person name="Bevan M.W."/>
            <person name="Leroy P."/>
            <person name="Li P."/>
            <person name="You F.M."/>
            <person name="Sun Q."/>
            <person name="Liu Z."/>
            <person name="Lyons E."/>
            <person name="Wicker T."/>
            <person name="Salzberg S.L."/>
            <person name="Devos K.M."/>
            <person name="Dvorak J."/>
        </authorList>
    </citation>
    <scope>NUCLEOTIDE SEQUENCE [LARGE SCALE GENOMIC DNA]</scope>
    <source>
        <strain evidence="2">cv. AL8/78</strain>
    </source>
</reference>
<organism evidence="2 3">
    <name type="scientific">Aegilops tauschii subsp. strangulata</name>
    <name type="common">Goatgrass</name>
    <dbReference type="NCBI Taxonomy" id="200361"/>
    <lineage>
        <taxon>Eukaryota</taxon>
        <taxon>Viridiplantae</taxon>
        <taxon>Streptophyta</taxon>
        <taxon>Embryophyta</taxon>
        <taxon>Tracheophyta</taxon>
        <taxon>Spermatophyta</taxon>
        <taxon>Magnoliopsida</taxon>
        <taxon>Liliopsida</taxon>
        <taxon>Poales</taxon>
        <taxon>Poaceae</taxon>
        <taxon>BOP clade</taxon>
        <taxon>Pooideae</taxon>
        <taxon>Triticodae</taxon>
        <taxon>Triticeae</taxon>
        <taxon>Triticinae</taxon>
        <taxon>Aegilops</taxon>
    </lineage>
</organism>
<protein>
    <submittedName>
        <fullName evidence="2">Uncharacterized protein</fullName>
    </submittedName>
</protein>
<feature type="compositionally biased region" description="Polar residues" evidence="1">
    <location>
        <begin position="1"/>
        <end position="10"/>
    </location>
</feature>
<accession>A0A453HDB4</accession>
<sequence>METLFVTSCRRQPWASPAEQLQPPFAQEQGGGGPPLPSAYLMSIHQYLMKQNQVIFR</sequence>
<proteinExistence type="predicted"/>
<dbReference type="AlphaFoldDB" id="A0A453HDB4"/>
<dbReference type="Gramene" id="AET4Gv20149300.1">
    <property type="protein sequence ID" value="AET4Gv20149300.1"/>
    <property type="gene ID" value="AET4Gv20149300"/>
</dbReference>
<dbReference type="Proteomes" id="UP000015105">
    <property type="component" value="Chromosome 4D"/>
</dbReference>
<dbReference type="EnsemblPlants" id="AET4Gv20149300.1">
    <property type="protein sequence ID" value="AET4Gv20149300.1"/>
    <property type="gene ID" value="AET4Gv20149300"/>
</dbReference>
<evidence type="ECO:0000313" key="2">
    <source>
        <dbReference type="EnsemblPlants" id="AET4Gv20149300.1"/>
    </source>
</evidence>
<reference evidence="3" key="1">
    <citation type="journal article" date="2014" name="Science">
        <title>Ancient hybridizations among the ancestral genomes of bread wheat.</title>
        <authorList>
            <consortium name="International Wheat Genome Sequencing Consortium,"/>
            <person name="Marcussen T."/>
            <person name="Sandve S.R."/>
            <person name="Heier L."/>
            <person name="Spannagl M."/>
            <person name="Pfeifer M."/>
            <person name="Jakobsen K.S."/>
            <person name="Wulff B.B."/>
            <person name="Steuernagel B."/>
            <person name="Mayer K.F."/>
            <person name="Olsen O.A."/>
        </authorList>
    </citation>
    <scope>NUCLEOTIDE SEQUENCE [LARGE SCALE GENOMIC DNA]</scope>
    <source>
        <strain evidence="3">cv. AL8/78</strain>
    </source>
</reference>
<evidence type="ECO:0000313" key="3">
    <source>
        <dbReference type="Proteomes" id="UP000015105"/>
    </source>
</evidence>